<proteinExistence type="predicted"/>
<evidence type="ECO:0000313" key="3">
    <source>
        <dbReference type="RefSeq" id="XP_017973358.1"/>
    </source>
</evidence>
<dbReference type="AlphaFoldDB" id="A0AB32W2I7"/>
<sequence>MSTEEETKSLGEYAILLMQGLLSSIRRPTIQVNNFKIKPTIIQMIQTLVQFGELPNNEMNVHIVNFLEFCDTFKHNGVLDYANRLRLFPFSLRDKAKKSLYEAWERYKDLLRRCLHHELPKWLQVKTFYNGLLSPIRTTIDAAVGGAYDLLGEMPYNNYQWLFERLVPRKVVGVHELDVITASTTQVVALSKKFDTLDVHAIQSPFMTCELCGEGHVNDHCPTNAESARDVGNYNRQHNKPYSNNFNPN</sequence>
<dbReference type="PANTHER" id="PTHR33223:SF11">
    <property type="entry name" value="ELEMENT PROTEIN, PUTATIVE-RELATED"/>
    <property type="match status" value="1"/>
</dbReference>
<reference evidence="2" key="1">
    <citation type="journal article" date="1997" name="Nucleic Acids Res.">
        <title>tRNAscan-SE: a program for improved detection of transfer RNA genes in genomic sequence.</title>
        <authorList>
            <person name="Lowe T.M."/>
            <person name="Eddy S.R."/>
        </authorList>
    </citation>
    <scope>NUCLEOTIDE SEQUENCE [LARGE SCALE GENOMIC DNA]</scope>
    <source>
        <strain evidence="2">r\B97-61/B2</strain>
    </source>
</reference>
<feature type="region of interest" description="Disordered" evidence="1">
    <location>
        <begin position="227"/>
        <end position="249"/>
    </location>
</feature>
<evidence type="ECO:0000256" key="1">
    <source>
        <dbReference type="SAM" id="MobiDB-lite"/>
    </source>
</evidence>
<dbReference type="Proteomes" id="UP000694886">
    <property type="component" value="Chromosome 1"/>
</dbReference>
<feature type="compositionally biased region" description="Polar residues" evidence="1">
    <location>
        <begin position="234"/>
        <end position="249"/>
    </location>
</feature>
<dbReference type="PANTHER" id="PTHR33223">
    <property type="entry name" value="CCHC-TYPE DOMAIN-CONTAINING PROTEIN"/>
    <property type="match status" value="1"/>
</dbReference>
<accession>A0AB32W2I7</accession>
<organism evidence="2 3">
    <name type="scientific">Theobroma cacao</name>
    <name type="common">Cacao</name>
    <name type="synonym">Cocoa</name>
    <dbReference type="NCBI Taxonomy" id="3641"/>
    <lineage>
        <taxon>Eukaryota</taxon>
        <taxon>Viridiplantae</taxon>
        <taxon>Streptophyta</taxon>
        <taxon>Embryophyta</taxon>
        <taxon>Tracheophyta</taxon>
        <taxon>Spermatophyta</taxon>
        <taxon>Magnoliopsida</taxon>
        <taxon>eudicotyledons</taxon>
        <taxon>Gunneridae</taxon>
        <taxon>Pentapetalae</taxon>
        <taxon>rosids</taxon>
        <taxon>malvids</taxon>
        <taxon>Malvales</taxon>
        <taxon>Malvaceae</taxon>
        <taxon>Byttnerioideae</taxon>
        <taxon>Theobroma</taxon>
    </lineage>
</organism>
<dbReference type="KEGG" id="tcc:108661397"/>
<dbReference type="RefSeq" id="XP_017973358.1">
    <property type="nucleotide sequence ID" value="XM_018117869.1"/>
</dbReference>
<evidence type="ECO:0000313" key="2">
    <source>
        <dbReference type="Proteomes" id="UP000694886"/>
    </source>
</evidence>
<protein>
    <submittedName>
        <fullName evidence="3">Uncharacterized protein LOC108661397</fullName>
    </submittedName>
</protein>
<dbReference type="Gramene" id="Tc01v2_t020180.1">
    <property type="protein sequence ID" value="Tc01v2_p020180.1"/>
    <property type="gene ID" value="Tc01v2_g020180"/>
</dbReference>
<reference evidence="3" key="2">
    <citation type="submission" date="2025-08" db="UniProtKB">
        <authorList>
            <consortium name="RefSeq"/>
        </authorList>
    </citation>
    <scope>IDENTIFICATION</scope>
</reference>
<gene>
    <name evidence="3" type="primary">LOC108661397</name>
</gene>
<name>A0AB32W2I7_THECC</name>
<dbReference type="GeneID" id="108661397"/>